<keyword evidence="4 7" id="KW-0812">Transmembrane</keyword>
<evidence type="ECO:0000256" key="6">
    <source>
        <dbReference type="ARBA" id="ARBA00023136"/>
    </source>
</evidence>
<keyword evidence="10" id="KW-1185">Reference proteome</keyword>
<dbReference type="Pfam" id="PF04535">
    <property type="entry name" value="CASP_dom"/>
    <property type="match status" value="1"/>
</dbReference>
<feature type="domain" description="Casparian strip membrane protein" evidence="8">
    <location>
        <begin position="15"/>
        <end position="161"/>
    </location>
</feature>
<dbReference type="GO" id="GO:0005886">
    <property type="term" value="C:plasma membrane"/>
    <property type="evidence" value="ECO:0007669"/>
    <property type="project" value="UniProtKB-SubCell"/>
</dbReference>
<dbReference type="AlphaFoldDB" id="A0A835BBT8"/>
<keyword evidence="3 7" id="KW-1003">Cell membrane</keyword>
<evidence type="ECO:0000256" key="7">
    <source>
        <dbReference type="RuleBase" id="RU361233"/>
    </source>
</evidence>
<feature type="transmembrane region" description="Helical" evidence="7">
    <location>
        <begin position="20"/>
        <end position="43"/>
    </location>
</feature>
<dbReference type="EMBL" id="JACEFO010001910">
    <property type="protein sequence ID" value="KAF8694248.1"/>
    <property type="molecule type" value="Genomic_DNA"/>
</dbReference>
<gene>
    <name evidence="9" type="ORF">HU200_038385</name>
</gene>
<dbReference type="OrthoDB" id="668094at2759"/>
<comment type="similarity">
    <text evidence="2 7">Belongs to the Casparian strip membrane proteins (CASP) family.</text>
</comment>
<evidence type="ECO:0000256" key="3">
    <source>
        <dbReference type="ARBA" id="ARBA00022475"/>
    </source>
</evidence>
<dbReference type="PANTHER" id="PTHR36488:SF10">
    <property type="entry name" value="CASP-LIKE PROTEIN"/>
    <property type="match status" value="1"/>
</dbReference>
<dbReference type="InterPro" id="IPR044173">
    <property type="entry name" value="CASPL"/>
</dbReference>
<evidence type="ECO:0000256" key="5">
    <source>
        <dbReference type="ARBA" id="ARBA00022989"/>
    </source>
</evidence>
<accession>A0A835BBT8</accession>
<protein>
    <recommendedName>
        <fullName evidence="7">CASP-like protein</fullName>
    </recommendedName>
</protein>
<reference evidence="9" key="1">
    <citation type="submission" date="2020-07" db="EMBL/GenBank/DDBJ databases">
        <title>Genome sequence and genetic diversity analysis of an under-domesticated orphan crop, white fonio (Digitaria exilis).</title>
        <authorList>
            <person name="Bennetzen J.L."/>
            <person name="Chen S."/>
            <person name="Ma X."/>
            <person name="Wang X."/>
            <person name="Yssel A.E.J."/>
            <person name="Chaluvadi S.R."/>
            <person name="Johnson M."/>
            <person name="Gangashetty P."/>
            <person name="Hamidou F."/>
            <person name="Sanogo M.D."/>
            <person name="Zwaenepoel A."/>
            <person name="Wallace J."/>
            <person name="Van De Peer Y."/>
            <person name="Van Deynze A."/>
        </authorList>
    </citation>
    <scope>NUCLEOTIDE SEQUENCE</scope>
    <source>
        <tissue evidence="9">Leaves</tissue>
    </source>
</reference>
<proteinExistence type="inferred from homology"/>
<feature type="transmembrane region" description="Helical" evidence="7">
    <location>
        <begin position="63"/>
        <end position="86"/>
    </location>
</feature>
<sequence>MGSDFDGDEERNGSKAVTLLLRLSTMALALALALTSAVVMATASECTIYEPHGARITVTFKHFPPFVYLTGFNVAATILEAIGIYLQVGKGVEDEELLPKLAKILLVIVDVLVPALLNLATGAAFSAVVAYGPQISACAATAGRFCEQVHRSKLFSLAASISAVVSAATKDVPLPFSVWPLKFAGVWWFPSLPNPAQATTVEESSAIV</sequence>
<keyword evidence="6 7" id="KW-0472">Membrane</keyword>
<dbReference type="Proteomes" id="UP000636709">
    <property type="component" value="Unassembled WGS sequence"/>
</dbReference>
<evidence type="ECO:0000259" key="8">
    <source>
        <dbReference type="Pfam" id="PF04535"/>
    </source>
</evidence>
<evidence type="ECO:0000256" key="2">
    <source>
        <dbReference type="ARBA" id="ARBA00007651"/>
    </source>
</evidence>
<comment type="caution">
    <text evidence="9">The sequence shown here is derived from an EMBL/GenBank/DDBJ whole genome shotgun (WGS) entry which is preliminary data.</text>
</comment>
<name>A0A835BBT8_9POAL</name>
<dbReference type="PANTHER" id="PTHR36488">
    <property type="entry name" value="CASP-LIKE PROTEIN 1U1"/>
    <property type="match status" value="1"/>
</dbReference>
<evidence type="ECO:0000313" key="10">
    <source>
        <dbReference type="Proteomes" id="UP000636709"/>
    </source>
</evidence>
<evidence type="ECO:0000313" key="9">
    <source>
        <dbReference type="EMBL" id="KAF8694248.1"/>
    </source>
</evidence>
<evidence type="ECO:0000256" key="4">
    <source>
        <dbReference type="ARBA" id="ARBA00022692"/>
    </source>
</evidence>
<organism evidence="9 10">
    <name type="scientific">Digitaria exilis</name>
    <dbReference type="NCBI Taxonomy" id="1010633"/>
    <lineage>
        <taxon>Eukaryota</taxon>
        <taxon>Viridiplantae</taxon>
        <taxon>Streptophyta</taxon>
        <taxon>Embryophyta</taxon>
        <taxon>Tracheophyta</taxon>
        <taxon>Spermatophyta</taxon>
        <taxon>Magnoliopsida</taxon>
        <taxon>Liliopsida</taxon>
        <taxon>Poales</taxon>
        <taxon>Poaceae</taxon>
        <taxon>PACMAD clade</taxon>
        <taxon>Panicoideae</taxon>
        <taxon>Panicodae</taxon>
        <taxon>Paniceae</taxon>
        <taxon>Anthephorinae</taxon>
        <taxon>Digitaria</taxon>
    </lineage>
</organism>
<comment type="subunit">
    <text evidence="7">Homodimer and heterodimers.</text>
</comment>
<comment type="subcellular location">
    <subcellularLocation>
        <location evidence="1 7">Cell membrane</location>
        <topology evidence="1 7">Multi-pass membrane protein</topology>
    </subcellularLocation>
</comment>
<keyword evidence="5 7" id="KW-1133">Transmembrane helix</keyword>
<comment type="caution">
    <text evidence="7">Lacks conserved residue(s) required for the propagation of feature annotation.</text>
</comment>
<feature type="transmembrane region" description="Helical" evidence="7">
    <location>
        <begin position="107"/>
        <end position="131"/>
    </location>
</feature>
<evidence type="ECO:0000256" key="1">
    <source>
        <dbReference type="ARBA" id="ARBA00004651"/>
    </source>
</evidence>
<dbReference type="InterPro" id="IPR006702">
    <property type="entry name" value="CASP_dom"/>
</dbReference>